<sequence>MKLPFTFLFCLLKFVCSHSGYLFDYGKIESFEPFSSFINYSHVTPECTKDMKTWISSIEQFTAASSDCLFFKNCTASILNILKDNIYAIQQYDAFAKIPSAGLLEVSLVFDGSYQECHRISGVKYETNYCYVLLVPGRNANCSGGSIQNAGTSVAFRRAVCMPKSCASSDTVDLYNQLSALPLTACATFCSQRDVPKDSAFWGFSAFMFVIVSTVILATTVDYLRESVYDISSKSIEKSASLYRLLYSFSFWTNASTILNVSSQPATHIKCLDCIRGLSMAWVLSGHMLNYFAFADTLMPIKSFANYFADYFFMNAVFSVDTFFLVSGITVAYSFFRLKPTTKTLKSPATWILFYVHRYVRLTPPYIIFIGFYAVYALYIQGPLAASLFNFTVLQVEACKASWWRNLIYINNFDNGENPCYGPSWYLAVDTQLYLVAPILLVALTWTPIAGLVVSMVGCIGSMIIVFILYQKFDMPADSFNADSSGKFNFYVYQKPWTRCPPYLVGILGGYFLSRFATSPVKLSFVKKLIPMLLAVGLIFACLTANIGYDQGDHWSSWTKATYYNFSRFFWALSVLWIILSCHYGWAGPIGNFMSHPIWQPLGRLSYSAYIVHLMVVYYFLNVGDKPLHFVSTWQVYVYYILPATILTYIFAFFWSCLFEIPVVKLEKFLLEILLRKKRLPEKKTGKEIWQ</sequence>
<dbReference type="PhylomeDB" id="Q17701"/>
<feature type="transmembrane region" description="Helical" evidence="1">
    <location>
        <begin position="425"/>
        <end position="444"/>
    </location>
</feature>
<dbReference type="GeneID" id="182290"/>
<dbReference type="OrthoDB" id="207378at2759"/>
<dbReference type="Pfam" id="PF01757">
    <property type="entry name" value="Acyl_transf_3"/>
    <property type="match status" value="1"/>
</dbReference>
<dbReference type="AGR" id="WB:WBGene00007361"/>
<feature type="transmembrane region" description="Helical" evidence="1">
    <location>
        <begin position="529"/>
        <end position="549"/>
    </location>
</feature>
<keyword evidence="2" id="KW-0732">Signal</keyword>
<evidence type="ECO:0000256" key="2">
    <source>
        <dbReference type="SAM" id="SignalP"/>
    </source>
</evidence>
<feature type="signal peptide" evidence="2">
    <location>
        <begin position="1"/>
        <end position="17"/>
    </location>
</feature>
<feature type="transmembrane region" description="Helical" evidence="1">
    <location>
        <begin position="313"/>
        <end position="338"/>
    </location>
</feature>
<dbReference type="RefSeq" id="NP_506446.2">
    <property type="nucleotide sequence ID" value="NM_074045.2"/>
</dbReference>
<reference evidence="4 5" key="1">
    <citation type="journal article" date="1998" name="Science">
        <title>Genome sequence of the nematode C. elegans: a platform for investigating biology.</title>
        <authorList>
            <consortium name="The C. elegans sequencing consortium"/>
            <person name="Sulson J.E."/>
            <person name="Waterston R."/>
        </authorList>
    </citation>
    <scope>NUCLEOTIDE SEQUENCE [LARGE SCALE GENOMIC DNA]</scope>
    <source>
        <strain evidence="4 5">Bristol N2</strain>
    </source>
</reference>
<dbReference type="UCSC" id="C06B3.2">
    <property type="organism name" value="c. elegans"/>
</dbReference>
<feature type="transmembrane region" description="Helical" evidence="1">
    <location>
        <begin position="359"/>
        <end position="379"/>
    </location>
</feature>
<keyword evidence="1" id="KW-0472">Membrane</keyword>
<dbReference type="GO" id="GO:0016747">
    <property type="term" value="F:acyltransferase activity, transferring groups other than amino-acyl groups"/>
    <property type="evidence" value="ECO:0007669"/>
    <property type="project" value="InterPro"/>
</dbReference>
<dbReference type="OMA" id="CHSIECT"/>
<name>Q17701_CAEEL</name>
<dbReference type="AlphaFoldDB" id="Q17701"/>
<dbReference type="CTD" id="182290"/>
<dbReference type="Pfam" id="PF20146">
    <property type="entry name" value="NRF"/>
    <property type="match status" value="1"/>
</dbReference>
<feature type="transmembrane region" description="Helical" evidence="1">
    <location>
        <begin position="602"/>
        <end position="621"/>
    </location>
</feature>
<dbReference type="KEGG" id="cel:CELE_C06B3.2"/>
<dbReference type="WormBase" id="C06B3.2">
    <property type="protein sequence ID" value="CE42311"/>
    <property type="gene ID" value="WBGene00007361"/>
    <property type="gene designation" value="oac-3"/>
</dbReference>
<keyword evidence="5" id="KW-1185">Reference proteome</keyword>
<keyword evidence="1" id="KW-1133">Transmembrane helix</keyword>
<accession>Q17701</accession>
<proteinExistence type="predicted"/>
<feature type="domain" description="Nose resistant-to-fluoxetine protein N-terminal" evidence="3">
    <location>
        <begin position="65"/>
        <end position="192"/>
    </location>
</feature>
<feature type="transmembrane region" description="Helical" evidence="1">
    <location>
        <begin position="569"/>
        <end position="590"/>
    </location>
</feature>
<feature type="transmembrane region" description="Helical" evidence="1">
    <location>
        <begin position="274"/>
        <end position="293"/>
    </location>
</feature>
<gene>
    <name evidence="4 6" type="primary">oac-3</name>
    <name evidence="6" type="ORF">C06B3.2</name>
    <name evidence="4" type="ORF">CELE_C06B3.2</name>
</gene>
<dbReference type="SMR" id="Q17701"/>
<dbReference type="EMBL" id="BX284605">
    <property type="protein sequence ID" value="CAB01113.2"/>
    <property type="molecule type" value="Genomic_DNA"/>
</dbReference>
<evidence type="ECO:0000313" key="5">
    <source>
        <dbReference type="Proteomes" id="UP000001940"/>
    </source>
</evidence>
<dbReference type="HOGENOM" id="CLU_007874_3_2_1"/>
<feature type="transmembrane region" description="Helical" evidence="1">
    <location>
        <begin position="200"/>
        <end position="224"/>
    </location>
</feature>
<evidence type="ECO:0000313" key="4">
    <source>
        <dbReference type="EMBL" id="CAB01113.2"/>
    </source>
</evidence>
<evidence type="ECO:0000313" key="6">
    <source>
        <dbReference type="WormBase" id="C06B3.2"/>
    </source>
</evidence>
<dbReference type="PANTHER" id="PTHR11161">
    <property type="entry name" value="O-ACYLTRANSFERASE"/>
    <property type="match status" value="1"/>
</dbReference>
<dbReference type="FunCoup" id="Q17701">
    <property type="interactions" value="12"/>
</dbReference>
<protein>
    <submittedName>
        <fullName evidence="4">Nose resistant-to-fluoxetine protein N-terminal domain-containing protein</fullName>
    </submittedName>
</protein>
<dbReference type="InterPro" id="IPR006621">
    <property type="entry name" value="Nose-resist-to-fluoxetine_N"/>
</dbReference>
<evidence type="ECO:0000259" key="3">
    <source>
        <dbReference type="SMART" id="SM00703"/>
    </source>
</evidence>
<feature type="chain" id="PRO_5004185746" evidence="2">
    <location>
        <begin position="18"/>
        <end position="691"/>
    </location>
</feature>
<evidence type="ECO:0000256" key="1">
    <source>
        <dbReference type="SAM" id="Phobius"/>
    </source>
</evidence>
<dbReference type="SMART" id="SM00703">
    <property type="entry name" value="NRF"/>
    <property type="match status" value="1"/>
</dbReference>
<keyword evidence="1" id="KW-0812">Transmembrane</keyword>
<feature type="transmembrane region" description="Helical" evidence="1">
    <location>
        <begin position="637"/>
        <end position="659"/>
    </location>
</feature>
<dbReference type="InterPro" id="IPR002656">
    <property type="entry name" value="Acyl_transf_3_dom"/>
</dbReference>
<dbReference type="InParanoid" id="Q17701"/>
<dbReference type="InterPro" id="IPR052728">
    <property type="entry name" value="O2_lipid_transport_reg"/>
</dbReference>
<dbReference type="eggNOG" id="KOG3700">
    <property type="taxonomic scope" value="Eukaryota"/>
</dbReference>
<feature type="transmembrane region" description="Helical" evidence="1">
    <location>
        <begin position="451"/>
        <end position="470"/>
    </location>
</feature>
<organism evidence="4 5">
    <name type="scientific">Caenorhabditis elegans</name>
    <dbReference type="NCBI Taxonomy" id="6239"/>
    <lineage>
        <taxon>Eukaryota</taxon>
        <taxon>Metazoa</taxon>
        <taxon>Ecdysozoa</taxon>
        <taxon>Nematoda</taxon>
        <taxon>Chromadorea</taxon>
        <taxon>Rhabditida</taxon>
        <taxon>Rhabditina</taxon>
        <taxon>Rhabditomorpha</taxon>
        <taxon>Rhabditoidea</taxon>
        <taxon>Rhabditidae</taxon>
        <taxon>Peloderinae</taxon>
        <taxon>Caenorhabditis</taxon>
    </lineage>
</organism>
<dbReference type="Proteomes" id="UP000001940">
    <property type="component" value="Chromosome V"/>
</dbReference>
<dbReference type="PANTHER" id="PTHR11161:SF67">
    <property type="entry name" value="NOSE RESISTANT-TO-FLUOXETINE PROTEIN N-TERMINAL DOMAIN-CONTAINING PROTEIN"/>
    <property type="match status" value="1"/>
</dbReference>
<dbReference type="PaxDb" id="6239-C06B3.2"/>